<protein>
    <submittedName>
        <fullName evidence="3">Glycosyl transferase family 1</fullName>
    </submittedName>
</protein>
<accession>A0A495QXC1</accession>
<dbReference type="Proteomes" id="UP000274601">
    <property type="component" value="Unassembled WGS sequence"/>
</dbReference>
<dbReference type="OrthoDB" id="9809227at2"/>
<name>A0A495QXC1_9ACTN</name>
<evidence type="ECO:0000256" key="1">
    <source>
        <dbReference type="ARBA" id="ARBA00022679"/>
    </source>
</evidence>
<gene>
    <name evidence="3" type="ORF">BZB76_0094</name>
</gene>
<evidence type="ECO:0000313" key="3">
    <source>
        <dbReference type="EMBL" id="RKS78674.1"/>
    </source>
</evidence>
<comment type="caution">
    <text evidence="3">The sequence shown here is derived from an EMBL/GenBank/DDBJ whole genome shotgun (WGS) entry which is preliminary data.</text>
</comment>
<keyword evidence="1 3" id="KW-0808">Transferase</keyword>
<reference evidence="3 4" key="1">
    <citation type="submission" date="2018-10" db="EMBL/GenBank/DDBJ databases">
        <title>Genomic Encyclopedia of Archaeal and Bacterial Type Strains, Phase II (KMG-II): from individual species to whole genera.</title>
        <authorList>
            <person name="Goeker M."/>
        </authorList>
    </citation>
    <scope>NUCLEOTIDE SEQUENCE [LARGE SCALE GENOMIC DNA]</scope>
    <source>
        <strain evidence="3 4">DSM 43383</strain>
    </source>
</reference>
<dbReference type="InterPro" id="IPR001296">
    <property type="entry name" value="Glyco_trans_1"/>
</dbReference>
<dbReference type="SUPFAM" id="SSF53756">
    <property type="entry name" value="UDP-Glycosyltransferase/glycogen phosphorylase"/>
    <property type="match status" value="1"/>
</dbReference>
<organism evidence="3 4">
    <name type="scientific">Actinomadura pelletieri DSM 43383</name>
    <dbReference type="NCBI Taxonomy" id="1120940"/>
    <lineage>
        <taxon>Bacteria</taxon>
        <taxon>Bacillati</taxon>
        <taxon>Actinomycetota</taxon>
        <taxon>Actinomycetes</taxon>
        <taxon>Streptosporangiales</taxon>
        <taxon>Thermomonosporaceae</taxon>
        <taxon>Actinomadura</taxon>
    </lineage>
</organism>
<feature type="domain" description="Glycosyl transferase family 1" evidence="2">
    <location>
        <begin position="164"/>
        <end position="276"/>
    </location>
</feature>
<dbReference type="Gene3D" id="3.40.50.2000">
    <property type="entry name" value="Glycogen Phosphorylase B"/>
    <property type="match status" value="2"/>
</dbReference>
<evidence type="ECO:0000313" key="4">
    <source>
        <dbReference type="Proteomes" id="UP000274601"/>
    </source>
</evidence>
<dbReference type="GO" id="GO:0016757">
    <property type="term" value="F:glycosyltransferase activity"/>
    <property type="evidence" value="ECO:0007669"/>
    <property type="project" value="InterPro"/>
</dbReference>
<dbReference type="RefSeq" id="WP_121432306.1">
    <property type="nucleotide sequence ID" value="NZ_RBWU01000001.1"/>
</dbReference>
<evidence type="ECO:0000259" key="2">
    <source>
        <dbReference type="Pfam" id="PF00534"/>
    </source>
</evidence>
<dbReference type="Pfam" id="PF00534">
    <property type="entry name" value="Glycos_transf_1"/>
    <property type="match status" value="1"/>
</dbReference>
<keyword evidence="4" id="KW-1185">Reference proteome</keyword>
<dbReference type="AlphaFoldDB" id="A0A495QXC1"/>
<proteinExistence type="predicted"/>
<dbReference type="EMBL" id="RBWU01000001">
    <property type="protein sequence ID" value="RKS78674.1"/>
    <property type="molecule type" value="Genomic_DNA"/>
</dbReference>
<sequence length="347" mass="37481">MRVGICDFPSQYAFPPHGYGGIERWLWATVIGAAQAQADVHLIGPAWRPEATARFPTTPLRLEDLTPGSADATQLCRMGLDLLIVGHEYPSLPAWRRMWEQLGCDVATFQHDPAFQHAPRAFDGIRSRLYCYSPEMMERYSSCAAIQTPSVQFGLDEETPPLPGRGRNIVWLGRIDADKAPHLAALTAARLGLPLTLVGPVLDETYVAEHSAALHAPHVIWAGELSGKAKTALLQEAAVFVYTCAPSYIEAGAAVFGEALRAGVPVAALTWRPGTCAHVALCPDTGVIATADPAMGDDDVAVILADAIDRAMRLDRPTVQEIGLCRFDPAQHFRTLAHPTTTSAMLS</sequence>